<keyword evidence="4" id="KW-1185">Reference proteome</keyword>
<keyword evidence="1" id="KW-1133">Transmembrane helix</keyword>
<dbReference type="OrthoDB" id="9764517at2"/>
<feature type="transmembrane region" description="Helical" evidence="1">
    <location>
        <begin position="181"/>
        <end position="198"/>
    </location>
</feature>
<feature type="transmembrane region" description="Helical" evidence="1">
    <location>
        <begin position="253"/>
        <end position="269"/>
    </location>
</feature>
<dbReference type="Proteomes" id="UP000277579">
    <property type="component" value="Unassembled WGS sequence"/>
</dbReference>
<protein>
    <submittedName>
        <fullName evidence="3">Dolichyl-phosphate-mannose-protein mannosyltransferase</fullName>
    </submittedName>
</protein>
<evidence type="ECO:0000313" key="3">
    <source>
        <dbReference type="EMBL" id="RKS26396.1"/>
    </source>
</evidence>
<keyword evidence="1" id="KW-0472">Membrane</keyword>
<feature type="transmembrane region" description="Helical" evidence="1">
    <location>
        <begin position="102"/>
        <end position="121"/>
    </location>
</feature>
<feature type="transmembrane region" description="Helical" evidence="1">
    <location>
        <begin position="471"/>
        <end position="496"/>
    </location>
</feature>
<accession>A0A495MKA3</accession>
<feature type="transmembrane region" description="Helical" evidence="1">
    <location>
        <begin position="440"/>
        <end position="459"/>
    </location>
</feature>
<sequence>MLVFICLFLLVIVLLNKDFSSSLKETIICSTLGFCGILTFFTEAISALKLLNATSVILFWFLFLLVILFILLKDRRKTLDVIRKQKNTISSIYHKFKYYEKLLVWVIIVFVLLLLFQGIVYPPNNWDSLTYHMSRIIYWIGNESVSHFPTHILRHLYQPPFAEYFIMNVNLINGNDYLSNSVQWTFLMLSIVSIWAVLDFFKINWSYKLLATFLLITIPSVELQSSTTKNDIVCGFFVITSLYFALKCYYDIKLKNFIFLGLAIGLGMMTKGTTYIFLTPILFLFAIFMAIKLVKNITILKYGIGMIAIILLLNVGHFYRNYKIDKNVLNIDKWEAETYPNSEMNAKLLTSNFLKNVGLHVGYPLQTHYDTWIKKIHRKNNIDINNPATNFLATPYYGPKEFETAEDLVPNAVHLPLIMFSFFVLFFIGIFKIKDNKKELLLLFVLFAQILLFVGYLKWQPWHTRLHIPIFMLSVVVIIITASRLKLFMILILYCIPSLNYNFCFNFVYNNIRPIITNTSYTKNIKISDTRFKKYFANQLQLYPEYSRIEAILYNNNPKKVGLFMADWEYPLFNAYYYDKIELRGINVPNITKKIPQETEQIDIIISTTNSKDLLYNNKRYTNLTPFHTHLWIYK</sequence>
<proteinExistence type="predicted"/>
<feature type="transmembrane region" description="Helical" evidence="1">
    <location>
        <begin position="50"/>
        <end position="72"/>
    </location>
</feature>
<evidence type="ECO:0000313" key="4">
    <source>
        <dbReference type="Proteomes" id="UP000277579"/>
    </source>
</evidence>
<dbReference type="RefSeq" id="WP_121375720.1">
    <property type="nucleotide sequence ID" value="NZ_RBLC01000001.1"/>
</dbReference>
<reference evidence="3 4" key="1">
    <citation type="submission" date="2018-10" db="EMBL/GenBank/DDBJ databases">
        <title>Genomic Encyclopedia of Archaeal and Bacterial Type Strains, Phase II (KMG-II): from individual species to whole genera.</title>
        <authorList>
            <person name="Goeker M."/>
        </authorList>
    </citation>
    <scope>NUCLEOTIDE SEQUENCE [LARGE SCALE GENOMIC DNA]</scope>
    <source>
        <strain evidence="3 4">DSM 29537</strain>
    </source>
</reference>
<comment type="caution">
    <text evidence="3">The sequence shown here is derived from an EMBL/GenBank/DDBJ whole genome shotgun (WGS) entry which is preliminary data.</text>
</comment>
<dbReference type="GO" id="GO:0016757">
    <property type="term" value="F:glycosyltransferase activity"/>
    <property type="evidence" value="ECO:0007669"/>
    <property type="project" value="UniProtKB-KW"/>
</dbReference>
<feature type="transmembrane region" description="Helical" evidence="1">
    <location>
        <begin position="299"/>
        <end position="319"/>
    </location>
</feature>
<feature type="transmembrane region" description="Helical" evidence="1">
    <location>
        <begin position="227"/>
        <end position="246"/>
    </location>
</feature>
<dbReference type="Pfam" id="PF13231">
    <property type="entry name" value="PMT_2"/>
    <property type="match status" value="1"/>
</dbReference>
<organism evidence="3 4">
    <name type="scientific">Flavobacterium endophyticum</name>
    <dbReference type="NCBI Taxonomy" id="1540163"/>
    <lineage>
        <taxon>Bacteria</taxon>
        <taxon>Pseudomonadati</taxon>
        <taxon>Bacteroidota</taxon>
        <taxon>Flavobacteriia</taxon>
        <taxon>Flavobacteriales</taxon>
        <taxon>Flavobacteriaceae</taxon>
        <taxon>Flavobacterium</taxon>
    </lineage>
</organism>
<name>A0A495MKA3_9FLAO</name>
<keyword evidence="1" id="KW-0812">Transmembrane</keyword>
<dbReference type="EMBL" id="RBLC01000001">
    <property type="protein sequence ID" value="RKS26396.1"/>
    <property type="molecule type" value="Genomic_DNA"/>
</dbReference>
<feature type="transmembrane region" description="Helical" evidence="1">
    <location>
        <begin position="413"/>
        <end position="433"/>
    </location>
</feature>
<keyword evidence="3" id="KW-0328">Glycosyltransferase</keyword>
<feature type="domain" description="Glycosyltransferase RgtA/B/C/D-like" evidence="2">
    <location>
        <begin position="158"/>
        <end position="310"/>
    </location>
</feature>
<dbReference type="AlphaFoldDB" id="A0A495MKA3"/>
<feature type="transmembrane region" description="Helical" evidence="1">
    <location>
        <begin position="205"/>
        <end position="221"/>
    </location>
</feature>
<gene>
    <name evidence="3" type="ORF">CLV94_1454</name>
</gene>
<keyword evidence="3" id="KW-0808">Transferase</keyword>
<evidence type="ECO:0000256" key="1">
    <source>
        <dbReference type="SAM" id="Phobius"/>
    </source>
</evidence>
<dbReference type="InterPro" id="IPR038731">
    <property type="entry name" value="RgtA/B/C-like"/>
</dbReference>
<evidence type="ECO:0000259" key="2">
    <source>
        <dbReference type="Pfam" id="PF13231"/>
    </source>
</evidence>